<comment type="caution">
    <text evidence="9">The sequence shown here is derived from an EMBL/GenBank/DDBJ whole genome shotgun (WGS) entry which is preliminary data.</text>
</comment>
<keyword evidence="6" id="KW-0472">Membrane</keyword>
<reference evidence="10" key="1">
    <citation type="submission" date="2019-09" db="EMBL/GenBank/DDBJ databases">
        <authorList>
            <person name="Jung D.-H."/>
        </authorList>
    </citation>
    <scope>NUCLEOTIDE SEQUENCE [LARGE SCALE GENOMIC DNA]</scope>
    <source>
        <strain evidence="10">JA-25</strain>
    </source>
</reference>
<organism evidence="9 10">
    <name type="scientific">Fibrivirga algicola</name>
    <dbReference type="NCBI Taxonomy" id="2950420"/>
    <lineage>
        <taxon>Bacteria</taxon>
        <taxon>Pseudomonadati</taxon>
        <taxon>Bacteroidota</taxon>
        <taxon>Cytophagia</taxon>
        <taxon>Cytophagales</taxon>
        <taxon>Spirosomataceae</taxon>
        <taxon>Fibrivirga</taxon>
    </lineage>
</organism>
<keyword evidence="3" id="KW-0813">Transport</keyword>
<dbReference type="Pfam" id="PF02321">
    <property type="entry name" value="OEP"/>
    <property type="match status" value="2"/>
</dbReference>
<evidence type="ECO:0000313" key="10">
    <source>
        <dbReference type="Proteomes" id="UP000606008"/>
    </source>
</evidence>
<keyword evidence="5" id="KW-0812">Transmembrane</keyword>
<evidence type="ECO:0000256" key="1">
    <source>
        <dbReference type="ARBA" id="ARBA00004442"/>
    </source>
</evidence>
<reference evidence="10" key="2">
    <citation type="submission" date="2023-07" db="EMBL/GenBank/DDBJ databases">
        <authorList>
            <person name="Jung D.-H."/>
        </authorList>
    </citation>
    <scope>NUCLEOTIDE SEQUENCE [LARGE SCALE GENOMIC DNA]</scope>
    <source>
        <strain evidence="10">JA-25</strain>
    </source>
</reference>
<keyword evidence="8" id="KW-0732">Signal</keyword>
<dbReference type="InterPro" id="IPR003423">
    <property type="entry name" value="OMP_efflux"/>
</dbReference>
<evidence type="ECO:0000256" key="4">
    <source>
        <dbReference type="ARBA" id="ARBA00022452"/>
    </source>
</evidence>
<comment type="subcellular location">
    <subcellularLocation>
        <location evidence="1">Cell outer membrane</location>
    </subcellularLocation>
</comment>
<evidence type="ECO:0000256" key="8">
    <source>
        <dbReference type="SAM" id="SignalP"/>
    </source>
</evidence>
<dbReference type="PANTHER" id="PTHR30026:SF20">
    <property type="entry name" value="OUTER MEMBRANE PROTEIN TOLC"/>
    <property type="match status" value="1"/>
</dbReference>
<keyword evidence="10" id="KW-1185">Reference proteome</keyword>
<dbReference type="EMBL" id="WAEL01000001">
    <property type="protein sequence ID" value="NID08550.1"/>
    <property type="molecule type" value="Genomic_DNA"/>
</dbReference>
<sequence>MKKYVVGAGLWLVSVGLGSAQPMPLNQAIQLALQNNKGIKLADTRTLAAEARSQETRDRSLPQASASLAYSRYSLTGPFSMGEGSDGKPLFGLPAGAFNATIGGVTISKEIFGGFAEKSAEKSAELLAKASRLDAQRNRSELVYTVTDAYYNIVKLVRSTTVIDQSIRQFDEKERDALNLQKEGIVTANEVLKIQLQKNNLQLSRLQVDKARQTALYNFNLLVGLPDDQPITVDTTLTNPVAAIEPLSSFLTQAVQVRPEVQANVLRVQSAEALLQNTKSSMYPHFGVSAGYNYINPTARLVPEANSFISAWNVGAGLSYNIGSLYNLKGRMNTAKTAIDQASLQSQQQTDQIRSEVVTAYNNYQLALEQQNVIRTAVVQARENYRLTESRFRNGLVGSTDLLEANNFLLQAQLNVINATVDAQLAYQRLLRATGTNL</sequence>
<evidence type="ECO:0000256" key="5">
    <source>
        <dbReference type="ARBA" id="ARBA00022692"/>
    </source>
</evidence>
<dbReference type="RefSeq" id="WP_166690467.1">
    <property type="nucleotide sequence ID" value="NZ_WAEL01000001.1"/>
</dbReference>
<dbReference type="PANTHER" id="PTHR30026">
    <property type="entry name" value="OUTER MEMBRANE PROTEIN TOLC"/>
    <property type="match status" value="1"/>
</dbReference>
<keyword evidence="4" id="KW-1134">Transmembrane beta strand</keyword>
<evidence type="ECO:0000256" key="7">
    <source>
        <dbReference type="ARBA" id="ARBA00023237"/>
    </source>
</evidence>
<proteinExistence type="inferred from homology"/>
<evidence type="ECO:0000256" key="6">
    <source>
        <dbReference type="ARBA" id="ARBA00023136"/>
    </source>
</evidence>
<keyword evidence="7" id="KW-0998">Cell outer membrane</keyword>
<dbReference type="Gene3D" id="1.20.1600.10">
    <property type="entry name" value="Outer membrane efflux proteins (OEP)"/>
    <property type="match status" value="1"/>
</dbReference>
<evidence type="ECO:0000313" key="9">
    <source>
        <dbReference type="EMBL" id="NID08550.1"/>
    </source>
</evidence>
<evidence type="ECO:0000256" key="2">
    <source>
        <dbReference type="ARBA" id="ARBA00007613"/>
    </source>
</evidence>
<feature type="signal peptide" evidence="8">
    <location>
        <begin position="1"/>
        <end position="20"/>
    </location>
</feature>
<accession>A0ABX0QBK1</accession>
<gene>
    <name evidence="9" type="ORF">F7231_00065</name>
</gene>
<dbReference type="SUPFAM" id="SSF56954">
    <property type="entry name" value="Outer membrane efflux proteins (OEP)"/>
    <property type="match status" value="1"/>
</dbReference>
<protein>
    <submittedName>
        <fullName evidence="9">TolC family protein</fullName>
    </submittedName>
</protein>
<dbReference type="Proteomes" id="UP000606008">
    <property type="component" value="Unassembled WGS sequence"/>
</dbReference>
<name>A0ABX0QBK1_9BACT</name>
<evidence type="ECO:0000256" key="3">
    <source>
        <dbReference type="ARBA" id="ARBA00022448"/>
    </source>
</evidence>
<comment type="similarity">
    <text evidence="2">Belongs to the outer membrane factor (OMF) (TC 1.B.17) family.</text>
</comment>
<feature type="chain" id="PRO_5046600020" evidence="8">
    <location>
        <begin position="21"/>
        <end position="438"/>
    </location>
</feature>
<dbReference type="InterPro" id="IPR051906">
    <property type="entry name" value="TolC-like"/>
</dbReference>